<proteinExistence type="predicted"/>
<feature type="domain" description="Carboxymuconolactone decarboxylase-like" evidence="1">
    <location>
        <begin position="37"/>
        <end position="119"/>
    </location>
</feature>
<dbReference type="STRING" id="633440.SAMN05421869_105165"/>
<dbReference type="PANTHER" id="PTHR34846">
    <property type="entry name" value="4-CARBOXYMUCONOLACTONE DECARBOXYLASE FAMILY PROTEIN (AFU_ORTHOLOGUE AFUA_6G11590)"/>
    <property type="match status" value="1"/>
</dbReference>
<reference evidence="2 3" key="1">
    <citation type="submission" date="2016-10" db="EMBL/GenBank/DDBJ databases">
        <authorList>
            <person name="de Groot N.N."/>
        </authorList>
    </citation>
    <scope>NUCLEOTIDE SEQUENCE [LARGE SCALE GENOMIC DNA]</scope>
    <source>
        <strain evidence="2 3">CGMCC 4.6533</strain>
    </source>
</reference>
<sequence>MTPRVPKAELPAELRESMIKQFGTVPEPLEATWHHPGATQAAMEFGGKAGGWDTADASLKSFAHMAVAAQVGCGWCLDIGYFQARNENLDLAKASQVPRWRESEVFTPLERDVLEYAEAMTNTPPTVTDELSARLLDRLGPAALIELTTFIAFANFATRSNTALGIESQGFSAACEIPLATRTDKPGVASTA</sequence>
<dbReference type="PANTHER" id="PTHR34846:SF10">
    <property type="entry name" value="CYTOPLASMIC PROTEIN"/>
    <property type="match status" value="1"/>
</dbReference>
<evidence type="ECO:0000313" key="2">
    <source>
        <dbReference type="EMBL" id="SDI33814.1"/>
    </source>
</evidence>
<dbReference type="Pfam" id="PF02627">
    <property type="entry name" value="CMD"/>
    <property type="match status" value="1"/>
</dbReference>
<dbReference type="InterPro" id="IPR029032">
    <property type="entry name" value="AhpD-like"/>
</dbReference>
<protein>
    <submittedName>
        <fullName evidence="2">Alkylhydroperoxidase family enzyme, contains CxxC motif</fullName>
    </submittedName>
</protein>
<name>A0A1G8JRE0_9ACTN</name>
<evidence type="ECO:0000259" key="1">
    <source>
        <dbReference type="Pfam" id="PF02627"/>
    </source>
</evidence>
<dbReference type="RefSeq" id="WP_090931185.1">
    <property type="nucleotide sequence ID" value="NZ_FNDJ01000005.1"/>
</dbReference>
<evidence type="ECO:0000313" key="3">
    <source>
        <dbReference type="Proteomes" id="UP000199202"/>
    </source>
</evidence>
<dbReference type="InterPro" id="IPR003779">
    <property type="entry name" value="CMD-like"/>
</dbReference>
<keyword evidence="2" id="KW-0575">Peroxidase</keyword>
<dbReference type="EMBL" id="FNDJ01000005">
    <property type="protein sequence ID" value="SDI33814.1"/>
    <property type="molecule type" value="Genomic_DNA"/>
</dbReference>
<organism evidence="2 3">
    <name type="scientific">Nonomuraea jiangxiensis</name>
    <dbReference type="NCBI Taxonomy" id="633440"/>
    <lineage>
        <taxon>Bacteria</taxon>
        <taxon>Bacillati</taxon>
        <taxon>Actinomycetota</taxon>
        <taxon>Actinomycetes</taxon>
        <taxon>Streptosporangiales</taxon>
        <taxon>Streptosporangiaceae</taxon>
        <taxon>Nonomuraea</taxon>
    </lineage>
</organism>
<accession>A0A1G8JRE0</accession>
<dbReference type="AlphaFoldDB" id="A0A1G8JRE0"/>
<dbReference type="Proteomes" id="UP000199202">
    <property type="component" value="Unassembled WGS sequence"/>
</dbReference>
<keyword evidence="2" id="KW-0560">Oxidoreductase</keyword>
<dbReference type="SUPFAM" id="SSF69118">
    <property type="entry name" value="AhpD-like"/>
    <property type="match status" value="1"/>
</dbReference>
<keyword evidence="3" id="KW-1185">Reference proteome</keyword>
<dbReference type="GO" id="GO:0051920">
    <property type="term" value="F:peroxiredoxin activity"/>
    <property type="evidence" value="ECO:0007669"/>
    <property type="project" value="InterPro"/>
</dbReference>
<gene>
    <name evidence="2" type="ORF">SAMN05421869_105165</name>
</gene>
<dbReference type="OrthoDB" id="657225at2"/>
<dbReference type="Gene3D" id="1.20.1290.10">
    <property type="entry name" value="AhpD-like"/>
    <property type="match status" value="1"/>
</dbReference>